<dbReference type="Proteomes" id="UP001157502">
    <property type="component" value="Chromosome 4"/>
</dbReference>
<comment type="caution">
    <text evidence="1">The sequence shown here is derived from an EMBL/GenBank/DDBJ whole genome shotgun (WGS) entry which is preliminary data.</text>
</comment>
<keyword evidence="2" id="KW-1185">Reference proteome</keyword>
<reference evidence="1" key="1">
    <citation type="submission" date="2021-05" db="EMBL/GenBank/DDBJ databases">
        <authorList>
            <person name="Pan Q."/>
            <person name="Jouanno E."/>
            <person name="Zahm M."/>
            <person name="Klopp C."/>
            <person name="Cabau C."/>
            <person name="Louis A."/>
            <person name="Berthelot C."/>
            <person name="Parey E."/>
            <person name="Roest Crollius H."/>
            <person name="Montfort J."/>
            <person name="Robinson-Rechavi M."/>
            <person name="Bouchez O."/>
            <person name="Lampietro C."/>
            <person name="Lopez Roques C."/>
            <person name="Donnadieu C."/>
            <person name="Postlethwait J."/>
            <person name="Bobe J."/>
            <person name="Dillon D."/>
            <person name="Chandos A."/>
            <person name="von Hippel F."/>
            <person name="Guiguen Y."/>
        </authorList>
    </citation>
    <scope>NUCLEOTIDE SEQUENCE</scope>
    <source>
        <strain evidence="1">YG-Jan2019</strain>
    </source>
</reference>
<protein>
    <submittedName>
        <fullName evidence="1">Uncharacterized protein</fullName>
    </submittedName>
</protein>
<organism evidence="1 2">
    <name type="scientific">Dallia pectoralis</name>
    <name type="common">Alaska blackfish</name>
    <dbReference type="NCBI Taxonomy" id="75939"/>
    <lineage>
        <taxon>Eukaryota</taxon>
        <taxon>Metazoa</taxon>
        <taxon>Chordata</taxon>
        <taxon>Craniata</taxon>
        <taxon>Vertebrata</taxon>
        <taxon>Euteleostomi</taxon>
        <taxon>Actinopterygii</taxon>
        <taxon>Neopterygii</taxon>
        <taxon>Teleostei</taxon>
        <taxon>Protacanthopterygii</taxon>
        <taxon>Esociformes</taxon>
        <taxon>Umbridae</taxon>
        <taxon>Dallia</taxon>
    </lineage>
</organism>
<dbReference type="EMBL" id="CM055731">
    <property type="protein sequence ID" value="KAJ8013014.1"/>
    <property type="molecule type" value="Genomic_DNA"/>
</dbReference>
<sequence length="369" mass="43602">MDDKGKYKTTINHDPNSEATRRTNRQLGNNTWQEPSEAKPDAETGPPQIQPDPTQPQYSDGFSMITPIESRRIKLQSMAQKEEEDFLRWKEENRPGPIQLAPSKIGGAVSLAEVRQRQQVELRQSKIQKQLRKQEMDRQQRQAEEEECERMKAKQREKAVRLAERKAQEERQRREVLQQDHLRRTEQFLQNVKRSETAPVALNLPVHTSPWARAQEYREGRREEENTELQMKKEKQRMMSEALEEKKIDQEEEMKREMRRGREAFLNRLQDVRAGGVVEQREEQHPLLDVEENSRDWQTHSQSSRPQDTTPPETIPAQSTSELGEETGSDFEWVVMKLQNMFSWYERPFLEDIVNQCDGDYQKAYDLMI</sequence>
<accession>A0ACC2HAK2</accession>
<gene>
    <name evidence="1" type="ORF">DPEC_G00048900</name>
</gene>
<evidence type="ECO:0000313" key="1">
    <source>
        <dbReference type="EMBL" id="KAJ8013014.1"/>
    </source>
</evidence>
<name>A0ACC2HAK2_DALPE</name>
<evidence type="ECO:0000313" key="2">
    <source>
        <dbReference type="Proteomes" id="UP001157502"/>
    </source>
</evidence>
<proteinExistence type="predicted"/>